<dbReference type="PANTHER" id="PTHR13847:SF289">
    <property type="entry name" value="GLYCINE OXIDASE"/>
    <property type="match status" value="1"/>
</dbReference>
<dbReference type="InterPro" id="IPR036188">
    <property type="entry name" value="FAD/NAD-bd_sf"/>
</dbReference>
<organism evidence="3 4">
    <name type="scientific">Chroococcidiopsis cubana SAG 39.79</name>
    <dbReference type="NCBI Taxonomy" id="388085"/>
    <lineage>
        <taxon>Bacteria</taxon>
        <taxon>Bacillati</taxon>
        <taxon>Cyanobacteriota</taxon>
        <taxon>Cyanophyceae</taxon>
        <taxon>Chroococcidiopsidales</taxon>
        <taxon>Chroococcidiopsidaceae</taxon>
        <taxon>Chroococcidiopsis</taxon>
    </lineage>
</organism>
<keyword evidence="4" id="KW-1185">Reference proteome</keyword>
<accession>A0AB37UJG9</accession>
<proteinExistence type="predicted"/>
<evidence type="ECO:0000259" key="2">
    <source>
        <dbReference type="Pfam" id="PF01266"/>
    </source>
</evidence>
<dbReference type="InterPro" id="IPR006076">
    <property type="entry name" value="FAD-dep_OxRdtase"/>
</dbReference>
<dbReference type="Gene3D" id="3.50.50.60">
    <property type="entry name" value="FAD/NAD(P)-binding domain"/>
    <property type="match status" value="1"/>
</dbReference>
<dbReference type="GO" id="GO:0005737">
    <property type="term" value="C:cytoplasm"/>
    <property type="evidence" value="ECO:0007669"/>
    <property type="project" value="TreeGrafter"/>
</dbReference>
<dbReference type="Gene3D" id="3.30.9.10">
    <property type="entry name" value="D-Amino Acid Oxidase, subunit A, domain 2"/>
    <property type="match status" value="1"/>
</dbReference>
<dbReference type="SUPFAM" id="SSF51905">
    <property type="entry name" value="FAD/NAD(P)-binding domain"/>
    <property type="match status" value="1"/>
</dbReference>
<dbReference type="AlphaFoldDB" id="A0AB37UJG9"/>
<name>A0AB37UJG9_9CYAN</name>
<dbReference type="RefSeq" id="WP_106168877.1">
    <property type="nucleotide sequence ID" value="NZ_JAVKZF010000006.1"/>
</dbReference>
<comment type="caution">
    <text evidence="3">The sequence shown here is derived from an EMBL/GenBank/DDBJ whole genome shotgun (WGS) entry which is preliminary data.</text>
</comment>
<dbReference type="Pfam" id="PF01266">
    <property type="entry name" value="DAO"/>
    <property type="match status" value="1"/>
</dbReference>
<reference evidence="3 4" key="1">
    <citation type="journal article" date="2019" name="Genome Biol. Evol.">
        <title>Day and night: Metabolic profiles and evolutionary relationships of six axenic non-marine cyanobacteria.</title>
        <authorList>
            <person name="Will S.E."/>
            <person name="Henke P."/>
            <person name="Boedeker C."/>
            <person name="Huang S."/>
            <person name="Brinkmann H."/>
            <person name="Rohde M."/>
            <person name="Jarek M."/>
            <person name="Friedl T."/>
            <person name="Seufert S."/>
            <person name="Schumacher M."/>
            <person name="Overmann J."/>
            <person name="Neumann-Schaal M."/>
            <person name="Petersen J."/>
        </authorList>
    </citation>
    <scope>NUCLEOTIDE SEQUENCE [LARGE SCALE GENOMIC DNA]</scope>
    <source>
        <strain evidence="3 4">SAG 39.79</strain>
    </source>
</reference>
<gene>
    <name evidence="3" type="ORF">DSM107010_31410</name>
</gene>
<dbReference type="GO" id="GO:0016491">
    <property type="term" value="F:oxidoreductase activity"/>
    <property type="evidence" value="ECO:0007669"/>
    <property type="project" value="UniProtKB-KW"/>
</dbReference>
<evidence type="ECO:0000256" key="1">
    <source>
        <dbReference type="ARBA" id="ARBA00023002"/>
    </source>
</evidence>
<evidence type="ECO:0000313" key="4">
    <source>
        <dbReference type="Proteomes" id="UP000282574"/>
    </source>
</evidence>
<keyword evidence="1" id="KW-0560">Oxidoreductase</keyword>
<evidence type="ECO:0000313" key="3">
    <source>
        <dbReference type="EMBL" id="RUT11489.1"/>
    </source>
</evidence>
<dbReference type="SUPFAM" id="SSF54373">
    <property type="entry name" value="FAD-linked reductases, C-terminal domain"/>
    <property type="match status" value="1"/>
</dbReference>
<dbReference type="Proteomes" id="UP000282574">
    <property type="component" value="Unassembled WGS sequence"/>
</dbReference>
<feature type="domain" description="FAD dependent oxidoreductase" evidence="2">
    <location>
        <begin position="4"/>
        <end position="373"/>
    </location>
</feature>
<protein>
    <recommendedName>
        <fullName evidence="2">FAD dependent oxidoreductase domain-containing protein</fullName>
    </recommendedName>
</protein>
<dbReference type="PANTHER" id="PTHR13847">
    <property type="entry name" value="SARCOSINE DEHYDROGENASE-RELATED"/>
    <property type="match status" value="1"/>
</dbReference>
<sequence length="383" mass="41384">MTQVVIIGCGIVGAAIAYELSQVPGLQVAVLDRQLPAQAATKAALGVLMGVISHKTKGRAWQLRQASIQRYETLIPELEALTGHHIPFNRQGILMLCVAAELGSWEKLVATRASHGLALEIWDGAKVKSYCPQINCNPSTWAIYSPQDRQVDPVSLTLALVEGAKRNGVKFYFGTQIEESNFSSSYAKGGLPDDRRIRQITISGERSHLNVDWLVVSAGLGSLPSLSTETSPPLKFDIVPVLGQAIHLKLDRPLGNTDFQPVITGNDVHIVPLNGGQQATEYWVGATVEFPAIGREIEAAPALLEAVMQQAIAFCPALATANIIKTWSGLRPRPEGRSAPIIDYLSGFSNILLATGHYRNGVLLAPATAQAIRKMILSSDEEW</sequence>
<dbReference type="EMBL" id="RSCK01000024">
    <property type="protein sequence ID" value="RUT11489.1"/>
    <property type="molecule type" value="Genomic_DNA"/>
</dbReference>